<reference evidence="1" key="1">
    <citation type="submission" date="2021-06" db="EMBL/GenBank/DDBJ databases">
        <authorList>
            <person name="Kallberg Y."/>
            <person name="Tangrot J."/>
            <person name="Rosling A."/>
        </authorList>
    </citation>
    <scope>NUCLEOTIDE SEQUENCE</scope>
    <source>
        <strain evidence="1">MA453B</strain>
    </source>
</reference>
<proteinExistence type="predicted"/>
<evidence type="ECO:0000313" key="2">
    <source>
        <dbReference type="Proteomes" id="UP000789405"/>
    </source>
</evidence>
<keyword evidence="2" id="KW-1185">Reference proteome</keyword>
<organism evidence="1 2">
    <name type="scientific">Dentiscutata erythropus</name>
    <dbReference type="NCBI Taxonomy" id="1348616"/>
    <lineage>
        <taxon>Eukaryota</taxon>
        <taxon>Fungi</taxon>
        <taxon>Fungi incertae sedis</taxon>
        <taxon>Mucoromycota</taxon>
        <taxon>Glomeromycotina</taxon>
        <taxon>Glomeromycetes</taxon>
        <taxon>Diversisporales</taxon>
        <taxon>Gigasporaceae</taxon>
        <taxon>Dentiscutata</taxon>
    </lineage>
</organism>
<name>A0A9N9K152_9GLOM</name>
<protein>
    <submittedName>
        <fullName evidence="1">19045_t:CDS:1</fullName>
    </submittedName>
</protein>
<dbReference type="EMBL" id="CAJVPY010042003">
    <property type="protein sequence ID" value="CAG8807029.1"/>
    <property type="molecule type" value="Genomic_DNA"/>
</dbReference>
<gene>
    <name evidence="1" type="ORF">DERYTH_LOCUS24591</name>
</gene>
<dbReference type="Proteomes" id="UP000789405">
    <property type="component" value="Unassembled WGS sequence"/>
</dbReference>
<evidence type="ECO:0000313" key="1">
    <source>
        <dbReference type="EMBL" id="CAG8807029.1"/>
    </source>
</evidence>
<dbReference type="AlphaFoldDB" id="A0A9N9K152"/>
<comment type="caution">
    <text evidence="1">The sequence shown here is derived from an EMBL/GenBank/DDBJ whole genome shotgun (WGS) entry which is preliminary data.</text>
</comment>
<feature type="non-terminal residue" evidence="1">
    <location>
        <position position="1"/>
    </location>
</feature>
<sequence>ARIYSLLAESNEETAEFEFEFVFKKFEDLELYKPGGRKKLAVRIIGRLAAKYCLIWSLMVVSDSVQHIRYSLFAVSIKSCRFILGLQALTIVKNAKALQNSWYKFLEVIY</sequence>
<feature type="non-terminal residue" evidence="1">
    <location>
        <position position="110"/>
    </location>
</feature>
<accession>A0A9N9K152</accession>